<keyword evidence="1 10" id="KW-0963">Cytoplasm</keyword>
<protein>
    <recommendedName>
        <fullName evidence="10 11">UDP-N-acetylmuramoyl-tripeptide--D-alanyl-D-alanine ligase</fullName>
        <ecNumber evidence="10 11">6.3.2.10</ecNumber>
    </recommendedName>
    <alternativeName>
        <fullName evidence="10">D-alanyl-D-alanine-adding enzyme</fullName>
    </alternativeName>
</protein>
<evidence type="ECO:0000256" key="4">
    <source>
        <dbReference type="ARBA" id="ARBA00022741"/>
    </source>
</evidence>
<keyword evidence="8 10" id="KW-0131">Cell cycle</keyword>
<keyword evidence="2 10" id="KW-0436">Ligase</keyword>
<dbReference type="Pfam" id="PF08245">
    <property type="entry name" value="Mur_ligase_M"/>
    <property type="match status" value="1"/>
</dbReference>
<evidence type="ECO:0000256" key="3">
    <source>
        <dbReference type="ARBA" id="ARBA00022618"/>
    </source>
</evidence>
<dbReference type="Pfam" id="PF02875">
    <property type="entry name" value="Mur_ligase_C"/>
    <property type="match status" value="1"/>
</dbReference>
<dbReference type="Proteomes" id="UP000053797">
    <property type="component" value="Unassembled WGS sequence"/>
</dbReference>
<dbReference type="Gene3D" id="3.90.190.20">
    <property type="entry name" value="Mur ligase, C-terminal domain"/>
    <property type="match status" value="1"/>
</dbReference>
<feature type="domain" description="Mur ligase C-terminal" evidence="12">
    <location>
        <begin position="308"/>
        <end position="430"/>
    </location>
</feature>
<dbReference type="InterPro" id="IPR036565">
    <property type="entry name" value="Mur-like_cat_sf"/>
</dbReference>
<feature type="binding site" evidence="10">
    <location>
        <begin position="112"/>
        <end position="118"/>
    </location>
    <ligand>
        <name>ATP</name>
        <dbReference type="ChEBI" id="CHEBI:30616"/>
    </ligand>
</feature>
<reference evidence="14 15" key="1">
    <citation type="journal article" date="2015" name="Int. J. Syst. Evol. Microbiol.">
        <title>Exiguobacterium enclense sp. nov., isolated from sediment.</title>
        <authorList>
            <person name="Dastager S.G."/>
            <person name="Mawlankar R."/>
            <person name="Sonalkar V.V."/>
            <person name="Thorat M.N."/>
            <person name="Mual P."/>
            <person name="Verma A."/>
            <person name="Krishnamurthi S."/>
            <person name="Tang S.K."/>
            <person name="Li W.J."/>
        </authorList>
    </citation>
    <scope>NUCLEOTIDE SEQUENCE [LARGE SCALE GENOMIC DNA]</scope>
    <source>
        <strain evidence="14 15">NIO-1109</strain>
    </source>
</reference>
<evidence type="ECO:0000256" key="5">
    <source>
        <dbReference type="ARBA" id="ARBA00022840"/>
    </source>
</evidence>
<dbReference type="UniPathway" id="UPA00219"/>
<evidence type="ECO:0000313" key="15">
    <source>
        <dbReference type="Proteomes" id="UP000053797"/>
    </source>
</evidence>
<dbReference type="InterPro" id="IPR036615">
    <property type="entry name" value="Mur_ligase_C_dom_sf"/>
</dbReference>
<dbReference type="EMBL" id="LNQL01000001">
    <property type="protein sequence ID" value="KSU51020.1"/>
    <property type="molecule type" value="Genomic_DNA"/>
</dbReference>
<dbReference type="InterPro" id="IPR005863">
    <property type="entry name" value="UDP-N-AcMur_synth"/>
</dbReference>
<dbReference type="GO" id="GO:0047480">
    <property type="term" value="F:UDP-N-acetylmuramoyl-tripeptide-D-alanyl-D-alanine ligase activity"/>
    <property type="evidence" value="ECO:0007669"/>
    <property type="project" value="UniProtKB-UniRule"/>
</dbReference>
<dbReference type="EC" id="6.3.2.10" evidence="10 11"/>
<dbReference type="SUPFAM" id="SSF53244">
    <property type="entry name" value="MurD-like peptide ligases, peptide-binding domain"/>
    <property type="match status" value="1"/>
</dbReference>
<comment type="pathway">
    <text evidence="10 11">Cell wall biogenesis; peptidoglycan biosynthesis.</text>
</comment>
<dbReference type="SUPFAM" id="SSF53623">
    <property type="entry name" value="MurD-like peptide ligases, catalytic domain"/>
    <property type="match status" value="1"/>
</dbReference>
<keyword evidence="9 10" id="KW-0961">Cell wall biogenesis/degradation</keyword>
<evidence type="ECO:0000256" key="2">
    <source>
        <dbReference type="ARBA" id="ARBA00022598"/>
    </source>
</evidence>
<evidence type="ECO:0000259" key="13">
    <source>
        <dbReference type="Pfam" id="PF08245"/>
    </source>
</evidence>
<gene>
    <name evidence="10" type="primary">murF</name>
    <name evidence="14" type="ORF">AS033_04020</name>
</gene>
<comment type="similarity">
    <text evidence="10">Belongs to the MurCDEF family. MurF subfamily.</text>
</comment>
<comment type="subcellular location">
    <subcellularLocation>
        <location evidence="10 11">Cytoplasm</location>
    </subcellularLocation>
</comment>
<dbReference type="NCBIfam" id="TIGR01143">
    <property type="entry name" value="murF"/>
    <property type="match status" value="1"/>
</dbReference>
<keyword evidence="7 10" id="KW-0573">Peptidoglycan synthesis</keyword>
<keyword evidence="6 10" id="KW-0133">Cell shape</keyword>
<dbReference type="GO" id="GO:0008766">
    <property type="term" value="F:UDP-N-acetylmuramoylalanyl-D-glutamyl-2,6-diaminopimelate-D-alanyl-D-alanine ligase activity"/>
    <property type="evidence" value="ECO:0007669"/>
    <property type="project" value="RHEA"/>
</dbReference>
<dbReference type="InterPro" id="IPR013221">
    <property type="entry name" value="Mur_ligase_cen"/>
</dbReference>
<accession>A0A0V8GLA6</accession>
<keyword evidence="5 10" id="KW-0067">ATP-binding</keyword>
<dbReference type="InterPro" id="IPR004101">
    <property type="entry name" value="Mur_ligase_C"/>
</dbReference>
<proteinExistence type="inferred from homology"/>
<evidence type="ECO:0000256" key="8">
    <source>
        <dbReference type="ARBA" id="ARBA00023306"/>
    </source>
</evidence>
<dbReference type="GO" id="GO:0051301">
    <property type="term" value="P:cell division"/>
    <property type="evidence" value="ECO:0007669"/>
    <property type="project" value="UniProtKB-KW"/>
</dbReference>
<dbReference type="HAMAP" id="MF_02019">
    <property type="entry name" value="MurF"/>
    <property type="match status" value="1"/>
</dbReference>
<evidence type="ECO:0000256" key="9">
    <source>
        <dbReference type="ARBA" id="ARBA00023316"/>
    </source>
</evidence>
<dbReference type="GO" id="GO:0005737">
    <property type="term" value="C:cytoplasm"/>
    <property type="evidence" value="ECO:0007669"/>
    <property type="project" value="UniProtKB-SubCell"/>
</dbReference>
<dbReference type="Gene3D" id="3.40.1390.10">
    <property type="entry name" value="MurE/MurF, N-terminal domain"/>
    <property type="match status" value="1"/>
</dbReference>
<dbReference type="GO" id="GO:0008360">
    <property type="term" value="P:regulation of cell shape"/>
    <property type="evidence" value="ECO:0007669"/>
    <property type="project" value="UniProtKB-KW"/>
</dbReference>
<organism evidence="14 15">
    <name type="scientific">Exiguobacterium indicum</name>
    <dbReference type="NCBI Taxonomy" id="296995"/>
    <lineage>
        <taxon>Bacteria</taxon>
        <taxon>Bacillati</taxon>
        <taxon>Bacillota</taxon>
        <taxon>Bacilli</taxon>
        <taxon>Bacillales</taxon>
        <taxon>Bacillales Family XII. Incertae Sedis</taxon>
        <taxon>Exiguobacterium</taxon>
    </lineage>
</organism>
<dbReference type="GO" id="GO:0009252">
    <property type="term" value="P:peptidoglycan biosynthetic process"/>
    <property type="evidence" value="ECO:0007669"/>
    <property type="project" value="UniProtKB-UniRule"/>
</dbReference>
<dbReference type="AlphaFoldDB" id="A0A0V8GLA6"/>
<evidence type="ECO:0000313" key="14">
    <source>
        <dbReference type="EMBL" id="KSU51020.1"/>
    </source>
</evidence>
<dbReference type="InterPro" id="IPR035911">
    <property type="entry name" value="MurE/MurF_N"/>
</dbReference>
<feature type="domain" description="Mur ligase central" evidence="13">
    <location>
        <begin position="110"/>
        <end position="286"/>
    </location>
</feature>
<dbReference type="Gene3D" id="3.40.1190.10">
    <property type="entry name" value="Mur-like, catalytic domain"/>
    <property type="match status" value="1"/>
</dbReference>
<evidence type="ECO:0000256" key="1">
    <source>
        <dbReference type="ARBA" id="ARBA00022490"/>
    </source>
</evidence>
<evidence type="ECO:0000256" key="10">
    <source>
        <dbReference type="HAMAP-Rule" id="MF_02019"/>
    </source>
</evidence>
<dbReference type="InterPro" id="IPR051046">
    <property type="entry name" value="MurCDEF_CellWall_CoF430Synth"/>
</dbReference>
<dbReference type="GO" id="GO:0005524">
    <property type="term" value="F:ATP binding"/>
    <property type="evidence" value="ECO:0007669"/>
    <property type="project" value="UniProtKB-UniRule"/>
</dbReference>
<dbReference type="PANTHER" id="PTHR43024:SF1">
    <property type="entry name" value="UDP-N-ACETYLMURAMOYL-TRIPEPTIDE--D-ALANYL-D-ALANINE LIGASE"/>
    <property type="match status" value="1"/>
</dbReference>
<dbReference type="GO" id="GO:0071555">
    <property type="term" value="P:cell wall organization"/>
    <property type="evidence" value="ECO:0007669"/>
    <property type="project" value="UniProtKB-KW"/>
</dbReference>
<comment type="function">
    <text evidence="10 11">Involved in cell wall formation. Catalyzes the final step in the synthesis of UDP-N-acetylmuramoyl-pentapeptide, the precursor of murein.</text>
</comment>
<comment type="catalytic activity">
    <reaction evidence="10 11">
        <text>D-alanyl-D-alanine + UDP-N-acetyl-alpha-D-muramoyl-L-alanyl-gamma-D-glutamyl-meso-2,6-diaminopimelate + ATP = UDP-N-acetyl-alpha-D-muramoyl-L-alanyl-gamma-D-glutamyl-meso-2,6-diaminopimeloyl-D-alanyl-D-alanine + ADP + phosphate + H(+)</text>
        <dbReference type="Rhea" id="RHEA:28374"/>
        <dbReference type="ChEBI" id="CHEBI:15378"/>
        <dbReference type="ChEBI" id="CHEBI:30616"/>
        <dbReference type="ChEBI" id="CHEBI:43474"/>
        <dbReference type="ChEBI" id="CHEBI:57822"/>
        <dbReference type="ChEBI" id="CHEBI:61386"/>
        <dbReference type="ChEBI" id="CHEBI:83905"/>
        <dbReference type="ChEBI" id="CHEBI:456216"/>
        <dbReference type="EC" id="6.3.2.10"/>
    </reaction>
</comment>
<dbReference type="OrthoDB" id="9801978at2"/>
<evidence type="ECO:0000256" key="7">
    <source>
        <dbReference type="ARBA" id="ARBA00022984"/>
    </source>
</evidence>
<keyword evidence="4 10" id="KW-0547">Nucleotide-binding</keyword>
<evidence type="ECO:0000259" key="12">
    <source>
        <dbReference type="Pfam" id="PF02875"/>
    </source>
</evidence>
<dbReference type="PANTHER" id="PTHR43024">
    <property type="entry name" value="UDP-N-ACETYLMURAMOYL-TRIPEPTIDE--D-ALANYL-D-ALANINE LIGASE"/>
    <property type="match status" value="1"/>
</dbReference>
<dbReference type="SUPFAM" id="SSF63418">
    <property type="entry name" value="MurE/MurF N-terminal domain"/>
    <property type="match status" value="1"/>
</dbReference>
<evidence type="ECO:0000256" key="6">
    <source>
        <dbReference type="ARBA" id="ARBA00022960"/>
    </source>
</evidence>
<comment type="caution">
    <text evidence="14">The sequence shown here is derived from an EMBL/GenBank/DDBJ whole genome shotgun (WGS) entry which is preliminary data.</text>
</comment>
<evidence type="ECO:0000256" key="11">
    <source>
        <dbReference type="RuleBase" id="RU004136"/>
    </source>
</evidence>
<keyword evidence="3 10" id="KW-0132">Cell division</keyword>
<name>A0A0V8GLA6_9BACL</name>
<sequence>MEVYIMLTITQLAEWLHLDVKDDRIVRHFATDSRAQLEDGLYVPIQGARVDGHRFLEGAKNQGAIVTLWKKGIDRPDIDIVFLEVDEPLVALQHIAKRYLMQIAPKIVAITGSNGKTSTKDMVESVLKTTFKTHKTQGNFNSDIGMPLTILMMPADTEVAVLEMGMNGFGDIEFLSNLAEPDIALVTNIGESHAEQVGGRSGIAKAKLEIQSGLKPGGHLFVDGDEPLLAEVEAEKIGYQIGNTYRIETKEATFFGTAFTYDGTAFHLPVLGKHQVRNAAYAIATARALGVTDARIQEGFDAVELTPMRMERLLFEETAVINDAYNASPTSMNAAIETVTALEGYTTRVLVLGDMYELGDQERLLHASVGKRIALPVSHAILVGEKGAWIAEGISDPSVQIQFATTVEDAAKRLRPLLGERTIVLLKASRGMALERILTYLNEN</sequence>